<accession>W0FK76</accession>
<evidence type="ECO:0000256" key="3">
    <source>
        <dbReference type="ARBA" id="ARBA00022448"/>
    </source>
</evidence>
<evidence type="ECO:0000259" key="8">
    <source>
        <dbReference type="PROSITE" id="PS50893"/>
    </source>
</evidence>
<evidence type="ECO:0000256" key="5">
    <source>
        <dbReference type="ARBA" id="ARBA00022741"/>
    </source>
</evidence>
<dbReference type="Pfam" id="PF00005">
    <property type="entry name" value="ABC_tran"/>
    <property type="match status" value="1"/>
</dbReference>
<dbReference type="InterPro" id="IPR003439">
    <property type="entry name" value="ABC_transporter-like_ATP-bd"/>
</dbReference>
<dbReference type="GO" id="GO:0005886">
    <property type="term" value="C:plasma membrane"/>
    <property type="evidence" value="ECO:0007669"/>
    <property type="project" value="UniProtKB-SubCell"/>
</dbReference>
<protein>
    <submittedName>
        <fullName evidence="9">ABC transporter</fullName>
    </submittedName>
</protein>
<dbReference type="InterPro" id="IPR050086">
    <property type="entry name" value="MetN_ABC_transporter-like"/>
</dbReference>
<reference evidence="9" key="1">
    <citation type="journal article" date="2013" name="PLoS ONE">
        <title>Metagenomic insights into the carbohydrate-active enzymes carried by the microorganisms adhering to solid digesta in the rumen of cows.</title>
        <authorList>
            <person name="Wang L."/>
            <person name="Hatem A."/>
            <person name="Catalyurek U.V."/>
            <person name="Morrison M."/>
            <person name="Yu Z."/>
        </authorList>
    </citation>
    <scope>NUCLEOTIDE SEQUENCE</scope>
</reference>
<dbReference type="PANTHER" id="PTHR43166:SF9">
    <property type="entry name" value="GLUTAMATE_ASPARTATE IMPORT ATP-BINDING PROTEIN GLTL"/>
    <property type="match status" value="1"/>
</dbReference>
<dbReference type="InterPro" id="IPR017871">
    <property type="entry name" value="ABC_transporter-like_CS"/>
</dbReference>
<evidence type="ECO:0000256" key="4">
    <source>
        <dbReference type="ARBA" id="ARBA00022475"/>
    </source>
</evidence>
<keyword evidence="3" id="KW-0813">Transport</keyword>
<feature type="domain" description="ABC transporter" evidence="8">
    <location>
        <begin position="2"/>
        <end position="236"/>
    </location>
</feature>
<dbReference type="CDD" id="cd03262">
    <property type="entry name" value="ABC_HisP_GlnQ"/>
    <property type="match status" value="1"/>
</dbReference>
<dbReference type="GO" id="GO:0005524">
    <property type="term" value="F:ATP binding"/>
    <property type="evidence" value="ECO:0007669"/>
    <property type="project" value="UniProtKB-KW"/>
</dbReference>
<keyword evidence="5" id="KW-0547">Nucleotide-binding</keyword>
<keyword evidence="4" id="KW-1003">Cell membrane</keyword>
<dbReference type="GO" id="GO:0016887">
    <property type="term" value="F:ATP hydrolysis activity"/>
    <property type="evidence" value="ECO:0007669"/>
    <property type="project" value="InterPro"/>
</dbReference>
<evidence type="ECO:0000256" key="7">
    <source>
        <dbReference type="ARBA" id="ARBA00023136"/>
    </source>
</evidence>
<evidence type="ECO:0000256" key="1">
    <source>
        <dbReference type="ARBA" id="ARBA00004202"/>
    </source>
</evidence>
<organism evidence="9">
    <name type="scientific">uncultured bacterium Contig178</name>
    <dbReference type="NCBI Taxonomy" id="1393517"/>
    <lineage>
        <taxon>Bacteria</taxon>
        <taxon>environmental samples</taxon>
    </lineage>
</organism>
<dbReference type="PANTHER" id="PTHR43166">
    <property type="entry name" value="AMINO ACID IMPORT ATP-BINDING PROTEIN"/>
    <property type="match status" value="1"/>
</dbReference>
<dbReference type="SUPFAM" id="SSF52540">
    <property type="entry name" value="P-loop containing nucleoside triphosphate hydrolases"/>
    <property type="match status" value="1"/>
</dbReference>
<comment type="similarity">
    <text evidence="2">Belongs to the ABC transporter superfamily.</text>
</comment>
<dbReference type="InterPro" id="IPR027417">
    <property type="entry name" value="P-loop_NTPase"/>
</dbReference>
<dbReference type="PROSITE" id="PS00211">
    <property type="entry name" value="ABC_TRANSPORTER_1"/>
    <property type="match status" value="1"/>
</dbReference>
<name>W0FK76_9BACT</name>
<dbReference type="AlphaFoldDB" id="W0FK76"/>
<dbReference type="Gene3D" id="3.40.50.300">
    <property type="entry name" value="P-loop containing nucleotide triphosphate hydrolases"/>
    <property type="match status" value="1"/>
</dbReference>
<evidence type="ECO:0000256" key="6">
    <source>
        <dbReference type="ARBA" id="ARBA00022840"/>
    </source>
</evidence>
<dbReference type="PROSITE" id="PS50893">
    <property type="entry name" value="ABC_TRANSPORTER_2"/>
    <property type="match status" value="1"/>
</dbReference>
<evidence type="ECO:0000256" key="2">
    <source>
        <dbReference type="ARBA" id="ARBA00005417"/>
    </source>
</evidence>
<dbReference type="InterPro" id="IPR003593">
    <property type="entry name" value="AAA+_ATPase"/>
</dbReference>
<comment type="subcellular location">
    <subcellularLocation>
        <location evidence="1">Cell membrane</location>
        <topology evidence="1">Peripheral membrane protein</topology>
    </subcellularLocation>
</comment>
<evidence type="ECO:0000313" key="9">
    <source>
        <dbReference type="EMBL" id="AHF25283.1"/>
    </source>
</evidence>
<sequence>MIELKNLKKSYETSTPLKDVNVVIRDGDVISVIGPSGAGKSTLIRCINMLERPTGGQILLNGEDITAPGYDLSQARRKMGMVFQSFNLFGHLTVIENLMLAQIDILKRPKQEAYDKGIELLKRVGLSGRESQYPDELSGGQKQRVAIARTLAMDPDVILLDEPTSALDPTMVGEVQAVIRDLAKTGKTMMIVTHEMSFARAICNRVFYVDEGGIYEDGTPEQIFDHPEKELTRRFIQRLKVLEITIDGERFDAPAADAEIDRFCFQNDIAPRIRHRIHLVFEELLQQILLPVLKDPKIRVTIEYSEKEKQAEIKTMYNGEPFDPADTENLLSYKLLQGTAKELSYSAEKDEEFTNTFICRIAE</sequence>
<keyword evidence="6" id="KW-0067">ATP-binding</keyword>
<dbReference type="EMBL" id="KC246827">
    <property type="protein sequence ID" value="AHF25283.1"/>
    <property type="molecule type" value="Genomic_DNA"/>
</dbReference>
<keyword evidence="7" id="KW-0472">Membrane</keyword>
<proteinExistence type="inferred from homology"/>
<dbReference type="SMART" id="SM00382">
    <property type="entry name" value="AAA"/>
    <property type="match status" value="1"/>
</dbReference>